<proteinExistence type="inferred from homology"/>
<comment type="similarity">
    <text evidence="2">Belongs to the amino acid-polyamine-organocation (APC) superfamily.</text>
</comment>
<feature type="transmembrane region" description="Helical" evidence="7">
    <location>
        <begin position="454"/>
        <end position="472"/>
    </location>
</feature>
<reference evidence="11 12" key="1">
    <citation type="submission" date="2016-11" db="EMBL/GenBank/DDBJ databases">
        <authorList>
            <consortium name="Pathogen Informatics"/>
        </authorList>
    </citation>
    <scope>NUCLEOTIDE SEQUENCE [LARGE SCALE GENOMIC DNA]</scope>
    <source>
        <strain evidence="9 12">104</strain>
        <strain evidence="10 11">696</strain>
    </source>
</reference>
<evidence type="ECO:0000256" key="6">
    <source>
        <dbReference type="SAM" id="MobiDB-lite"/>
    </source>
</evidence>
<feature type="transmembrane region" description="Helical" evidence="7">
    <location>
        <begin position="66"/>
        <end position="87"/>
    </location>
</feature>
<dbReference type="Gene3D" id="1.20.1740.10">
    <property type="entry name" value="Amino acid/polyamine transporter I"/>
    <property type="match status" value="1"/>
</dbReference>
<protein>
    <submittedName>
        <fullName evidence="9">Amino acid permease</fullName>
    </submittedName>
</protein>
<accession>A0A1N5B5R6</accession>
<evidence type="ECO:0000256" key="4">
    <source>
        <dbReference type="ARBA" id="ARBA00022989"/>
    </source>
</evidence>
<dbReference type="GO" id="GO:0055085">
    <property type="term" value="P:transmembrane transport"/>
    <property type="evidence" value="ECO:0007669"/>
    <property type="project" value="InterPro"/>
</dbReference>
<dbReference type="Pfam" id="PF00324">
    <property type="entry name" value="AA_permease"/>
    <property type="match status" value="1"/>
</dbReference>
<dbReference type="Proteomes" id="UP000185210">
    <property type="component" value="Unassembled WGS sequence"/>
</dbReference>
<organism evidence="9 12">
    <name type="scientific">Mycobacteroides abscessus subsp. abscessus</name>
    <dbReference type="NCBI Taxonomy" id="1185650"/>
    <lineage>
        <taxon>Bacteria</taxon>
        <taxon>Bacillati</taxon>
        <taxon>Actinomycetota</taxon>
        <taxon>Actinomycetes</taxon>
        <taxon>Mycobacteriales</taxon>
        <taxon>Mycobacteriaceae</taxon>
        <taxon>Mycobacteroides</taxon>
        <taxon>Mycobacteroides abscessus</taxon>
    </lineage>
</organism>
<evidence type="ECO:0000313" key="11">
    <source>
        <dbReference type="Proteomes" id="UP000184831"/>
    </source>
</evidence>
<dbReference type="RefSeq" id="WP_005112317.1">
    <property type="nucleotide sequence ID" value="NZ_AP028613.1"/>
</dbReference>
<feature type="transmembrane region" description="Helical" evidence="7">
    <location>
        <begin position="248"/>
        <end position="268"/>
    </location>
</feature>
<evidence type="ECO:0000259" key="8">
    <source>
        <dbReference type="Pfam" id="PF00324"/>
    </source>
</evidence>
<dbReference type="GO" id="GO:0016020">
    <property type="term" value="C:membrane"/>
    <property type="evidence" value="ECO:0007669"/>
    <property type="project" value="UniProtKB-SubCell"/>
</dbReference>
<dbReference type="PANTHER" id="PTHR42770">
    <property type="entry name" value="AMINO ACID TRANSPORTER-RELATED"/>
    <property type="match status" value="1"/>
</dbReference>
<gene>
    <name evidence="9" type="primary">steT_1</name>
    <name evidence="9" type="ORF">SAMEA2070301_00403</name>
    <name evidence="10" type="ORF">SAMEA2152244_00341</name>
</gene>
<evidence type="ECO:0000313" key="9">
    <source>
        <dbReference type="EMBL" id="SIA15548.1"/>
    </source>
</evidence>
<sequence>MTASKRACQGHGSAAESDRPQKLDGQLGVIGIVLMVIAAAAPLTVIGGDGLLAIASGPGPGAPLGFLIAGLLLMAFAVGFVTMTPFVSEAGAFFSYITKGLGERWGLGAAFVALVTYTAIQVGMYGYMGWALNDLVTSYGGPELPWWLWAIVTLGLVAYLGYRNIELSSKVLGIALVLEIAVVLVTDAAIVFQGGRDGISAYSFTPEAAASGPLGIAILFAFAGFMGFEATAVFRDEARQPERTIPRATYLSVAIIGVFYAVSCWAVVEAWGPANVKDVVQKSLDSGGNALLDTAEAYVGAVFRDIMQILLVTSLFACVLSFHNVIARYQFALANKGVLPAPVGRVHPTERSPHISSALQSITAVAFVVLVAAVGLDPMVQVFSSMAGISTVGMLMLLILTSVAVPLFFSRDDSARAGRVLTTYVAPIVATIGLSASVYLVLKNFTLVTDQSTVISTVLAALPIAALIYGLVQKKGVHRR</sequence>
<evidence type="ECO:0000313" key="10">
    <source>
        <dbReference type="EMBL" id="SIL86189.1"/>
    </source>
</evidence>
<dbReference type="PANTHER" id="PTHR42770:SF16">
    <property type="entry name" value="AMINO ACID PERMEASE"/>
    <property type="match status" value="1"/>
</dbReference>
<feature type="transmembrane region" description="Helical" evidence="7">
    <location>
        <begin position="27"/>
        <end position="46"/>
    </location>
</feature>
<dbReference type="AlphaFoldDB" id="A0A1N5B5R6"/>
<feature type="transmembrane region" description="Helical" evidence="7">
    <location>
        <begin position="355"/>
        <end position="376"/>
    </location>
</feature>
<comment type="caution">
    <text evidence="9">The sequence shown here is derived from an EMBL/GenBank/DDBJ whole genome shotgun (WGS) entry which is preliminary data.</text>
</comment>
<evidence type="ECO:0000256" key="5">
    <source>
        <dbReference type="ARBA" id="ARBA00023136"/>
    </source>
</evidence>
<feature type="transmembrane region" description="Helical" evidence="7">
    <location>
        <begin position="382"/>
        <end position="409"/>
    </location>
</feature>
<dbReference type="Proteomes" id="UP000184831">
    <property type="component" value="Unassembled WGS sequence"/>
</dbReference>
<keyword evidence="3 7" id="KW-0812">Transmembrane</keyword>
<evidence type="ECO:0000313" key="12">
    <source>
        <dbReference type="Proteomes" id="UP000185210"/>
    </source>
</evidence>
<dbReference type="InterPro" id="IPR050367">
    <property type="entry name" value="APC_superfamily"/>
</dbReference>
<comment type="subcellular location">
    <subcellularLocation>
        <location evidence="1">Membrane</location>
        <topology evidence="1">Multi-pass membrane protein</topology>
    </subcellularLocation>
</comment>
<feature type="transmembrane region" description="Helical" evidence="7">
    <location>
        <begin position="174"/>
        <end position="194"/>
    </location>
</feature>
<feature type="transmembrane region" description="Helical" evidence="7">
    <location>
        <begin position="144"/>
        <end position="162"/>
    </location>
</feature>
<name>A0A1N5B5R6_9MYCO</name>
<evidence type="ECO:0000256" key="7">
    <source>
        <dbReference type="SAM" id="Phobius"/>
    </source>
</evidence>
<evidence type="ECO:0000256" key="3">
    <source>
        <dbReference type="ARBA" id="ARBA00022692"/>
    </source>
</evidence>
<evidence type="ECO:0000256" key="2">
    <source>
        <dbReference type="ARBA" id="ARBA00009523"/>
    </source>
</evidence>
<dbReference type="EMBL" id="FSQE01000001">
    <property type="protein sequence ID" value="SIL86189.1"/>
    <property type="molecule type" value="Genomic_DNA"/>
</dbReference>
<dbReference type="EMBL" id="FSHM01000001">
    <property type="protein sequence ID" value="SIA15548.1"/>
    <property type="molecule type" value="Genomic_DNA"/>
</dbReference>
<feature type="domain" description="Amino acid permease/ SLC12A" evidence="8">
    <location>
        <begin position="32"/>
        <end position="471"/>
    </location>
</feature>
<keyword evidence="4 7" id="KW-1133">Transmembrane helix</keyword>
<feature type="transmembrane region" description="Helical" evidence="7">
    <location>
        <begin position="421"/>
        <end position="442"/>
    </location>
</feature>
<feature type="transmembrane region" description="Helical" evidence="7">
    <location>
        <begin position="107"/>
        <end position="132"/>
    </location>
</feature>
<feature type="region of interest" description="Disordered" evidence="6">
    <location>
        <begin position="1"/>
        <end position="20"/>
    </location>
</feature>
<feature type="transmembrane region" description="Helical" evidence="7">
    <location>
        <begin position="214"/>
        <end position="236"/>
    </location>
</feature>
<evidence type="ECO:0000256" key="1">
    <source>
        <dbReference type="ARBA" id="ARBA00004141"/>
    </source>
</evidence>
<feature type="transmembrane region" description="Helical" evidence="7">
    <location>
        <begin position="306"/>
        <end position="326"/>
    </location>
</feature>
<dbReference type="PIRSF" id="PIRSF006060">
    <property type="entry name" value="AA_transporter"/>
    <property type="match status" value="1"/>
</dbReference>
<dbReference type="GeneID" id="93381297"/>
<dbReference type="InterPro" id="IPR004841">
    <property type="entry name" value="AA-permease/SLC12A_dom"/>
</dbReference>
<keyword evidence="5 7" id="KW-0472">Membrane</keyword>